<evidence type="ECO:0000256" key="1">
    <source>
        <dbReference type="SAM" id="SignalP"/>
    </source>
</evidence>
<keyword evidence="1" id="KW-0732">Signal</keyword>
<evidence type="ECO:0000313" key="2">
    <source>
        <dbReference type="EMBL" id="KAF9063071.1"/>
    </source>
</evidence>
<feature type="chain" id="PRO_5040508645" description="Secreted protein" evidence="1">
    <location>
        <begin position="27"/>
        <end position="144"/>
    </location>
</feature>
<dbReference type="OrthoDB" id="416222at2759"/>
<protein>
    <recommendedName>
        <fullName evidence="4">Secreted protein</fullName>
    </recommendedName>
</protein>
<accession>A0A9P5PGR8</accession>
<comment type="caution">
    <text evidence="2">The sequence shown here is derived from an EMBL/GenBank/DDBJ whole genome shotgun (WGS) entry which is preliminary data.</text>
</comment>
<dbReference type="EMBL" id="JADNRY010000155">
    <property type="protein sequence ID" value="KAF9063071.1"/>
    <property type="molecule type" value="Genomic_DNA"/>
</dbReference>
<evidence type="ECO:0008006" key="4">
    <source>
        <dbReference type="Google" id="ProtNLM"/>
    </source>
</evidence>
<dbReference type="Proteomes" id="UP000772434">
    <property type="component" value="Unassembled WGS sequence"/>
</dbReference>
<proteinExistence type="predicted"/>
<reference evidence="2" key="1">
    <citation type="submission" date="2020-11" db="EMBL/GenBank/DDBJ databases">
        <authorList>
            <consortium name="DOE Joint Genome Institute"/>
            <person name="Ahrendt S."/>
            <person name="Riley R."/>
            <person name="Andreopoulos W."/>
            <person name="Labutti K."/>
            <person name="Pangilinan J."/>
            <person name="Ruiz-Duenas F.J."/>
            <person name="Barrasa J.M."/>
            <person name="Sanchez-Garcia M."/>
            <person name="Camarero S."/>
            <person name="Miyauchi S."/>
            <person name="Serrano A."/>
            <person name="Linde D."/>
            <person name="Babiker R."/>
            <person name="Drula E."/>
            <person name="Ayuso-Fernandez I."/>
            <person name="Pacheco R."/>
            <person name="Padilla G."/>
            <person name="Ferreira P."/>
            <person name="Barriuso J."/>
            <person name="Kellner H."/>
            <person name="Castanera R."/>
            <person name="Alfaro M."/>
            <person name="Ramirez L."/>
            <person name="Pisabarro A.G."/>
            <person name="Kuo A."/>
            <person name="Tritt A."/>
            <person name="Lipzen A."/>
            <person name="He G."/>
            <person name="Yan M."/>
            <person name="Ng V."/>
            <person name="Cullen D."/>
            <person name="Martin F."/>
            <person name="Rosso M.-N."/>
            <person name="Henrissat B."/>
            <person name="Hibbett D."/>
            <person name="Martinez A.T."/>
            <person name="Grigoriev I.V."/>
        </authorList>
    </citation>
    <scope>NUCLEOTIDE SEQUENCE</scope>
    <source>
        <strain evidence="2">AH 40177</strain>
    </source>
</reference>
<name>A0A9P5PGR8_9AGAR</name>
<keyword evidence="3" id="KW-1185">Reference proteome</keyword>
<feature type="signal peptide" evidence="1">
    <location>
        <begin position="1"/>
        <end position="26"/>
    </location>
</feature>
<evidence type="ECO:0000313" key="3">
    <source>
        <dbReference type="Proteomes" id="UP000772434"/>
    </source>
</evidence>
<organism evidence="2 3">
    <name type="scientific">Rhodocollybia butyracea</name>
    <dbReference type="NCBI Taxonomy" id="206335"/>
    <lineage>
        <taxon>Eukaryota</taxon>
        <taxon>Fungi</taxon>
        <taxon>Dikarya</taxon>
        <taxon>Basidiomycota</taxon>
        <taxon>Agaricomycotina</taxon>
        <taxon>Agaricomycetes</taxon>
        <taxon>Agaricomycetidae</taxon>
        <taxon>Agaricales</taxon>
        <taxon>Marasmiineae</taxon>
        <taxon>Omphalotaceae</taxon>
        <taxon>Rhodocollybia</taxon>
    </lineage>
</organism>
<dbReference type="AlphaFoldDB" id="A0A9P5PGR8"/>
<sequence>MTIGTDGLLVCAALMVSRFPAGLTSAATWGRDKGQGPLLCAQQSYGSTVHAHDHGVHILVGLFQLSQILEAFQLAPVAAGCEYWRTHSKLHAAFGRSVLRGRAWEGTFADPYAWGETSLSGCRGYASRLVPTLWLAWHVDSSIA</sequence>
<gene>
    <name evidence="2" type="ORF">BDP27DRAFT_254564</name>
</gene>